<reference evidence="1" key="1">
    <citation type="submission" date="2009-04" db="EMBL/GenBank/DDBJ databases">
        <authorList>
            <person name="Weinstock G."/>
            <person name="Sodergren E."/>
            <person name="Clifton S."/>
            <person name="Fulton L."/>
            <person name="Fulton B."/>
            <person name="Courtney L."/>
            <person name="Fronick C."/>
            <person name="Harrison M."/>
            <person name="Strong C."/>
            <person name="Farmer C."/>
            <person name="Delahaunty K."/>
            <person name="Markovic C."/>
            <person name="Hall O."/>
            <person name="Minx P."/>
            <person name="Tomlinson C."/>
            <person name="Mitreva M."/>
            <person name="Nelson J."/>
            <person name="Hou S."/>
            <person name="Wollam A."/>
            <person name="Pepin K.H."/>
            <person name="Johnson M."/>
            <person name="Bhonagiri V."/>
            <person name="Nash W.E."/>
            <person name="Warren W."/>
            <person name="Chinwalla A."/>
            <person name="Mardis E.R."/>
            <person name="Wilson R.K."/>
        </authorList>
    </citation>
    <scope>NUCLEOTIDE SEQUENCE [LARGE SCALE GENOMIC DNA]</scope>
    <source>
        <strain evidence="1">DSM 14600</strain>
    </source>
</reference>
<comment type="caution">
    <text evidence="1">The sequence shown here is derived from an EMBL/GenBank/DDBJ whole genome shotgun (WGS) entry which is preliminary data.</text>
</comment>
<sequence>MPGIPGVAPGLMGEVAGIGIFADVIADQHTGDDGVSHAQLFRPAQELSLGVGGIPQEPGGHGKTEQRFINGPRLETQFWVSSSDCPGKKKGQNLSLGGRGFKIALRVVHERLLVEIVVSAVAVNIRFQEDVQAEVIDGAVGMSSLSGPAVDIGMTGRIQGVVTYETADIGVGDRAALIGIQDLFPGAQEGVEEIHNPVGVHDHPRVFGVGQVGGEGVEEEIRSLLADGVGDRMARDSALEVSGHEAGGPEAKDVVRFHSGHGKPPCLYPNQPLITV</sequence>
<keyword evidence="2" id="KW-1185">Reference proteome</keyword>
<evidence type="ECO:0000313" key="1">
    <source>
        <dbReference type="EMBL" id="EEP27544.1"/>
    </source>
</evidence>
<dbReference type="STRING" id="626523.GCWU000342_02239"/>
<gene>
    <name evidence="1" type="ORF">GCWU000342_02239</name>
</gene>
<dbReference type="EMBL" id="ACIP02000007">
    <property type="protein sequence ID" value="EEP27544.1"/>
    <property type="molecule type" value="Genomic_DNA"/>
</dbReference>
<dbReference type="HOGENOM" id="CLU_1007946_0_0_9"/>
<evidence type="ECO:0000313" key="2">
    <source>
        <dbReference type="Proteomes" id="UP000003494"/>
    </source>
</evidence>
<name>C4GDR5_9FIRM</name>
<protein>
    <submittedName>
        <fullName evidence="1">Uncharacterized protein</fullName>
    </submittedName>
</protein>
<dbReference type="Proteomes" id="UP000003494">
    <property type="component" value="Unassembled WGS sequence"/>
</dbReference>
<dbReference type="AlphaFoldDB" id="C4GDR5"/>
<organism evidence="1 2">
    <name type="scientific">Shuttleworthella satelles DSM 14600</name>
    <dbReference type="NCBI Taxonomy" id="626523"/>
    <lineage>
        <taxon>Bacteria</taxon>
        <taxon>Bacillati</taxon>
        <taxon>Bacillota</taxon>
        <taxon>Clostridia</taxon>
        <taxon>Lachnospirales</taxon>
        <taxon>Lachnospiraceae</taxon>
        <taxon>Shuttleworthella</taxon>
    </lineage>
</organism>
<proteinExistence type="predicted"/>
<accession>C4GDR5</accession>